<comment type="caution">
    <text evidence="2">The sequence shown here is derived from an EMBL/GenBank/DDBJ whole genome shotgun (WGS) entry which is preliminary data.</text>
</comment>
<gene>
    <name evidence="2" type="ORF">CYNAS_LOCUS22127</name>
</gene>
<proteinExistence type="predicted"/>
<sequence length="203" mass="23032">MPQRITYWYSLYEKLDRKFTTFSLNIAAFIEVRSLLNVPEKQWRVFSVLAYIHVLLSVCLCVLGISCFCIGMVNSILYDRVSCSNGVNLFVPFINVVSSFAGLVAVRALHMNWPPFVHVVTLVTAMFSLCVVFSVSCLEAEDWYRHAVSTPEPIPDGVKYKNWAKVFADIDVAVVFIAIANFSVAFCELAIYAMYWFPRPGRS</sequence>
<accession>A0AA36MED3</accession>
<feature type="transmembrane region" description="Helical" evidence="1">
    <location>
        <begin position="89"/>
        <end position="109"/>
    </location>
</feature>
<name>A0AA36MED3_CYLNA</name>
<protein>
    <submittedName>
        <fullName evidence="2">Uncharacterized protein</fullName>
    </submittedName>
</protein>
<evidence type="ECO:0000313" key="3">
    <source>
        <dbReference type="Proteomes" id="UP001176961"/>
    </source>
</evidence>
<dbReference type="EMBL" id="CATQJL010000326">
    <property type="protein sequence ID" value="CAJ0610144.1"/>
    <property type="molecule type" value="Genomic_DNA"/>
</dbReference>
<feature type="transmembrane region" description="Helical" evidence="1">
    <location>
        <begin position="116"/>
        <end position="135"/>
    </location>
</feature>
<keyword evidence="1" id="KW-0812">Transmembrane</keyword>
<keyword evidence="1" id="KW-1133">Transmembrane helix</keyword>
<keyword evidence="1" id="KW-0472">Membrane</keyword>
<dbReference type="Proteomes" id="UP001176961">
    <property type="component" value="Unassembled WGS sequence"/>
</dbReference>
<evidence type="ECO:0000313" key="2">
    <source>
        <dbReference type="EMBL" id="CAJ0610144.1"/>
    </source>
</evidence>
<reference evidence="2" key="1">
    <citation type="submission" date="2023-07" db="EMBL/GenBank/DDBJ databases">
        <authorList>
            <consortium name="CYATHOMIX"/>
        </authorList>
    </citation>
    <scope>NUCLEOTIDE SEQUENCE</scope>
    <source>
        <strain evidence="2">N/A</strain>
    </source>
</reference>
<dbReference type="AlphaFoldDB" id="A0AA36MED3"/>
<evidence type="ECO:0000256" key="1">
    <source>
        <dbReference type="SAM" id="Phobius"/>
    </source>
</evidence>
<keyword evidence="3" id="KW-1185">Reference proteome</keyword>
<feature type="transmembrane region" description="Helical" evidence="1">
    <location>
        <begin position="48"/>
        <end position="77"/>
    </location>
</feature>
<organism evidence="2 3">
    <name type="scientific">Cylicocyclus nassatus</name>
    <name type="common">Nematode worm</name>
    <dbReference type="NCBI Taxonomy" id="53992"/>
    <lineage>
        <taxon>Eukaryota</taxon>
        <taxon>Metazoa</taxon>
        <taxon>Ecdysozoa</taxon>
        <taxon>Nematoda</taxon>
        <taxon>Chromadorea</taxon>
        <taxon>Rhabditida</taxon>
        <taxon>Rhabditina</taxon>
        <taxon>Rhabditomorpha</taxon>
        <taxon>Strongyloidea</taxon>
        <taxon>Strongylidae</taxon>
        <taxon>Cylicocyclus</taxon>
    </lineage>
</organism>
<feature type="transmembrane region" description="Helical" evidence="1">
    <location>
        <begin position="172"/>
        <end position="197"/>
    </location>
</feature>